<evidence type="ECO:0000256" key="1">
    <source>
        <dbReference type="SAM" id="MobiDB-lite"/>
    </source>
</evidence>
<comment type="caution">
    <text evidence="2">The sequence shown here is derived from an EMBL/GenBank/DDBJ whole genome shotgun (WGS) entry which is preliminary data.</text>
</comment>
<dbReference type="Proteomes" id="UP000576480">
    <property type="component" value="Unassembled WGS sequence"/>
</dbReference>
<feature type="non-terminal residue" evidence="2">
    <location>
        <position position="94"/>
    </location>
</feature>
<gene>
    <name evidence="2" type="ORF">HKBW3S43_02091</name>
</gene>
<protein>
    <submittedName>
        <fullName evidence="2">Uncharacterized protein</fullName>
    </submittedName>
</protein>
<feature type="region of interest" description="Disordered" evidence="1">
    <location>
        <begin position="1"/>
        <end position="36"/>
    </location>
</feature>
<accession>A0A6V8PUN0</accession>
<name>A0A6V8PUN0_9ACTN</name>
<evidence type="ECO:0000313" key="3">
    <source>
        <dbReference type="Proteomes" id="UP000576480"/>
    </source>
</evidence>
<evidence type="ECO:0000313" key="2">
    <source>
        <dbReference type="EMBL" id="GFP36302.1"/>
    </source>
</evidence>
<sequence>MSHFGYSSPRADRCPDGPDVVRGASAAGPDNPDSQLLILDSKGSHGLRSLLIDCLPSLIDGKTSIGLDNQSGLRRSFLHELKSLHHLLGSQPTV</sequence>
<reference evidence="2 3" key="1">
    <citation type="journal article" date="2020" name="Front. Microbiol.">
        <title>Single-cell genomics of novel Actinobacteria with the Wood-Ljungdahl pathway discovered in a serpentinizing system.</title>
        <authorList>
            <person name="Merino N."/>
            <person name="Kawai M."/>
            <person name="Boyd E.S."/>
            <person name="Colman D.R."/>
            <person name="McGlynn S.E."/>
            <person name="Nealson K.H."/>
            <person name="Kurokawa K."/>
            <person name="Hongoh Y."/>
        </authorList>
    </citation>
    <scope>NUCLEOTIDE SEQUENCE [LARGE SCALE GENOMIC DNA]</scope>
    <source>
        <strain evidence="2 3">S43</strain>
    </source>
</reference>
<organism evidence="2 3">
    <name type="scientific">Candidatus Hakubella thermalkaliphila</name>
    <dbReference type="NCBI Taxonomy" id="2754717"/>
    <lineage>
        <taxon>Bacteria</taxon>
        <taxon>Bacillati</taxon>
        <taxon>Actinomycetota</taxon>
        <taxon>Actinomycetota incertae sedis</taxon>
        <taxon>Candidatus Hakubellales</taxon>
        <taxon>Candidatus Hakubellaceae</taxon>
        <taxon>Candidatus Hakubella</taxon>
    </lineage>
</organism>
<proteinExistence type="predicted"/>
<dbReference type="AlphaFoldDB" id="A0A6V8PUN0"/>
<dbReference type="EMBL" id="BLSB01000557">
    <property type="protein sequence ID" value="GFP36302.1"/>
    <property type="molecule type" value="Genomic_DNA"/>
</dbReference>